<sequence>MRQAQSWMSALQAKLSELTEVDGSARLTVGNTIVLVSVAGPLEAKPRQELPTQASLEIVVRPSRGLSSTREKVLEDLLRSVLQLVIIRHQYPRQLIQIIVQFLTTDLDREGAIVISGDTAASGGAFTSNELSAALNACYFALIDANVALYNSFAAVSVAIDQDGKCIETPSLKQLQNSSSHHVICFDIRDQKSHKILLVESNGTFSEEELIQVIELAATATQKIHTSCQRPLVEDKVKLDFIWSS</sequence>
<dbReference type="GO" id="GO:0003723">
    <property type="term" value="F:RNA binding"/>
    <property type="evidence" value="ECO:0007669"/>
    <property type="project" value="TreeGrafter"/>
</dbReference>
<dbReference type="VEuPathDB" id="FungiDB:B9J08_002828"/>
<dbReference type="PANTHER" id="PTHR11953">
    <property type="entry name" value="EXOSOME COMPLEX COMPONENT"/>
    <property type="match status" value="1"/>
</dbReference>
<dbReference type="InterPro" id="IPR015847">
    <property type="entry name" value="ExoRNase_PH_dom2"/>
</dbReference>
<accession>A0A0L0P365</accession>
<dbReference type="VEuPathDB" id="FungiDB:CJI96_0000666"/>
<dbReference type="InterPro" id="IPR020568">
    <property type="entry name" value="Ribosomal_Su5_D2-typ_SF"/>
</dbReference>
<dbReference type="InterPro" id="IPR050080">
    <property type="entry name" value="RNase_PH"/>
</dbReference>
<protein>
    <submittedName>
        <fullName evidence="8">Uncharacterized protein</fullName>
    </submittedName>
</protein>
<keyword evidence="3" id="KW-0698">rRNA processing</keyword>
<dbReference type="GO" id="GO:0005730">
    <property type="term" value="C:nucleolus"/>
    <property type="evidence" value="ECO:0007669"/>
    <property type="project" value="TreeGrafter"/>
</dbReference>
<evidence type="ECO:0000313" key="8">
    <source>
        <dbReference type="EMBL" id="KNE00803.1"/>
    </source>
</evidence>
<evidence type="ECO:0000256" key="3">
    <source>
        <dbReference type="ARBA" id="ARBA00022552"/>
    </source>
</evidence>
<dbReference type="VEuPathDB" id="FungiDB:CJJ07_003387"/>
<dbReference type="Pfam" id="PF01138">
    <property type="entry name" value="RNase_PH"/>
    <property type="match status" value="1"/>
</dbReference>
<dbReference type="VEuPathDB" id="FungiDB:CJJ09_001269"/>
<dbReference type="SUPFAM" id="SSF54211">
    <property type="entry name" value="Ribosomal protein S5 domain 2-like"/>
    <property type="match status" value="1"/>
</dbReference>
<reference evidence="9" key="1">
    <citation type="journal article" date="2015" name="BMC Genomics">
        <title>Draft genome of a commonly misdiagnosed multidrug resistant pathogen Candida auris.</title>
        <authorList>
            <person name="Chatterjee S."/>
            <person name="Alampalli S.V."/>
            <person name="Nageshan R.K."/>
            <person name="Chettiar S.T."/>
            <person name="Joshi S."/>
            <person name="Tatu U.S."/>
        </authorList>
    </citation>
    <scope>NUCLEOTIDE SEQUENCE [LARGE SCALE GENOMIC DNA]</scope>
    <source>
        <strain evidence="9">6684</strain>
    </source>
</reference>
<dbReference type="InterPro" id="IPR027408">
    <property type="entry name" value="PNPase/RNase_PH_dom_sf"/>
</dbReference>
<dbReference type="InterPro" id="IPR001247">
    <property type="entry name" value="ExoRNase_PH_dom1"/>
</dbReference>
<evidence type="ECO:0000256" key="4">
    <source>
        <dbReference type="ARBA" id="ARBA00022835"/>
    </source>
</evidence>
<evidence type="ECO:0000256" key="5">
    <source>
        <dbReference type="ARBA" id="ARBA00023242"/>
    </source>
</evidence>
<dbReference type="GO" id="GO:0000467">
    <property type="term" value="P:exonucleolytic trimming to generate mature 3'-end of 5.8S rRNA from tricistronic rRNA transcript (SSU-rRNA, 5.8S rRNA, LSU-rRNA)"/>
    <property type="evidence" value="ECO:0007669"/>
    <property type="project" value="UniProtKB-ARBA"/>
</dbReference>
<dbReference type="GO" id="GO:0000177">
    <property type="term" value="C:cytoplasmic exosome (RNase complex)"/>
    <property type="evidence" value="ECO:0007669"/>
    <property type="project" value="TreeGrafter"/>
</dbReference>
<evidence type="ECO:0000256" key="2">
    <source>
        <dbReference type="ARBA" id="ARBA00006678"/>
    </source>
</evidence>
<dbReference type="EMBL" id="LGST01000017">
    <property type="protein sequence ID" value="KNE00803.1"/>
    <property type="molecule type" value="Genomic_DNA"/>
</dbReference>
<dbReference type="Pfam" id="PF03725">
    <property type="entry name" value="RNase_PH_C"/>
    <property type="match status" value="1"/>
</dbReference>
<comment type="similarity">
    <text evidence="2">Belongs to the RNase PH family.</text>
</comment>
<evidence type="ECO:0000313" key="9">
    <source>
        <dbReference type="Proteomes" id="UP000037122"/>
    </source>
</evidence>
<dbReference type="PANTHER" id="PTHR11953:SF1">
    <property type="entry name" value="EXOSOME COMPLEX COMPONENT RRP46"/>
    <property type="match status" value="1"/>
</dbReference>
<dbReference type="VEuPathDB" id="FungiDB:QG37_02335"/>
<gene>
    <name evidence="8" type="ORF">QG37_02335</name>
</gene>
<dbReference type="Proteomes" id="UP000037122">
    <property type="component" value="Unassembled WGS sequence"/>
</dbReference>
<evidence type="ECO:0000259" key="6">
    <source>
        <dbReference type="Pfam" id="PF01138"/>
    </source>
</evidence>
<dbReference type="GO" id="GO:0071051">
    <property type="term" value="P:poly(A)-dependent snoRNA 3'-end processing"/>
    <property type="evidence" value="ECO:0007669"/>
    <property type="project" value="TreeGrafter"/>
</dbReference>
<dbReference type="SUPFAM" id="SSF55666">
    <property type="entry name" value="Ribonuclease PH domain 2-like"/>
    <property type="match status" value="1"/>
</dbReference>
<dbReference type="VEuPathDB" id="FungiDB:CJI97_002883"/>
<keyword evidence="5" id="KW-0539">Nucleus</keyword>
<organism evidence="8 9">
    <name type="scientific">Candidozyma auris</name>
    <name type="common">Yeast</name>
    <name type="synonym">Candida auris</name>
    <dbReference type="NCBI Taxonomy" id="498019"/>
    <lineage>
        <taxon>Eukaryota</taxon>
        <taxon>Fungi</taxon>
        <taxon>Dikarya</taxon>
        <taxon>Ascomycota</taxon>
        <taxon>Saccharomycotina</taxon>
        <taxon>Pichiomycetes</taxon>
        <taxon>Metschnikowiaceae</taxon>
        <taxon>Candidozyma</taxon>
    </lineage>
</organism>
<dbReference type="GO" id="GO:0071028">
    <property type="term" value="P:nuclear mRNA surveillance"/>
    <property type="evidence" value="ECO:0007669"/>
    <property type="project" value="TreeGrafter"/>
</dbReference>
<feature type="domain" description="Exoribonuclease phosphorolytic" evidence="6">
    <location>
        <begin position="16"/>
        <end position="147"/>
    </location>
</feature>
<evidence type="ECO:0000256" key="1">
    <source>
        <dbReference type="ARBA" id="ARBA00004123"/>
    </source>
</evidence>
<proteinExistence type="inferred from homology"/>
<feature type="domain" description="Exoribonuclease phosphorolytic" evidence="7">
    <location>
        <begin position="153"/>
        <end position="218"/>
    </location>
</feature>
<keyword evidence="4" id="KW-0271">Exosome</keyword>
<dbReference type="GO" id="GO:0016075">
    <property type="term" value="P:rRNA catabolic process"/>
    <property type="evidence" value="ECO:0007669"/>
    <property type="project" value="TreeGrafter"/>
</dbReference>
<dbReference type="GO" id="GO:0000176">
    <property type="term" value="C:nuclear exosome (RNase complex)"/>
    <property type="evidence" value="ECO:0007669"/>
    <property type="project" value="UniProtKB-ARBA"/>
</dbReference>
<dbReference type="Gene3D" id="3.30.230.70">
    <property type="entry name" value="GHMP Kinase, N-terminal domain"/>
    <property type="match status" value="1"/>
</dbReference>
<dbReference type="InterPro" id="IPR036345">
    <property type="entry name" value="ExoRNase_PH_dom2_sf"/>
</dbReference>
<dbReference type="AlphaFoldDB" id="A0A0L0P365"/>
<comment type="subcellular location">
    <subcellularLocation>
        <location evidence="1">Nucleus</location>
    </subcellularLocation>
</comment>
<dbReference type="GO" id="GO:0071038">
    <property type="term" value="P:TRAMP-dependent tRNA surveillance pathway"/>
    <property type="evidence" value="ECO:0007669"/>
    <property type="project" value="UniProtKB-ARBA"/>
</dbReference>
<comment type="caution">
    <text evidence="8">The sequence shown here is derived from an EMBL/GenBank/DDBJ whole genome shotgun (WGS) entry which is preliminary data.</text>
</comment>
<evidence type="ECO:0000259" key="7">
    <source>
        <dbReference type="Pfam" id="PF03725"/>
    </source>
</evidence>
<dbReference type="GO" id="GO:0034475">
    <property type="term" value="P:U4 snRNA 3'-end processing"/>
    <property type="evidence" value="ECO:0007669"/>
    <property type="project" value="TreeGrafter"/>
</dbReference>
<dbReference type="CDD" id="cd11372">
    <property type="entry name" value="RNase_PH_RRP46"/>
    <property type="match status" value="1"/>
</dbReference>
<name>A0A0L0P365_CANAR</name>